<evidence type="ECO:0000313" key="2">
    <source>
        <dbReference type="EMBL" id="MBA8823351.1"/>
    </source>
</evidence>
<evidence type="ECO:0000259" key="1">
    <source>
        <dbReference type="Pfam" id="PF14530"/>
    </source>
</evidence>
<dbReference type="SUPFAM" id="SSF47240">
    <property type="entry name" value="Ferritin-like"/>
    <property type="match status" value="1"/>
</dbReference>
<evidence type="ECO:0000313" key="3">
    <source>
        <dbReference type="Proteomes" id="UP000569329"/>
    </source>
</evidence>
<name>A0A839DW03_9PSEU</name>
<dbReference type="InterPro" id="IPR029447">
    <property type="entry name" value="DUF4439"/>
</dbReference>
<dbReference type="Gene3D" id="1.20.1260.10">
    <property type="match status" value="1"/>
</dbReference>
<keyword evidence="3" id="KW-1185">Reference proteome</keyword>
<dbReference type="EMBL" id="JACGWZ010000001">
    <property type="protein sequence ID" value="MBA8823351.1"/>
    <property type="molecule type" value="Genomic_DNA"/>
</dbReference>
<dbReference type="CDD" id="cd00657">
    <property type="entry name" value="Ferritin_like"/>
    <property type="match status" value="1"/>
</dbReference>
<dbReference type="InterPro" id="IPR009078">
    <property type="entry name" value="Ferritin-like_SF"/>
</dbReference>
<sequence length="149" mass="16062">MSAQLSTKTEDALRSVLRAEQAAIWLAGLTRAYASEQRVASAITEAADGHRAHRDAAERLLRDAGVTPAPAAPAYQLPSEVEDQRTAVQLLITSEEDCAIGWRSVLETSEGAQLRRTALDGLTNAATRATRWRITIDKQPAAQAFPGKP</sequence>
<dbReference type="Pfam" id="PF14530">
    <property type="entry name" value="DUF4439"/>
    <property type="match status" value="1"/>
</dbReference>
<gene>
    <name evidence="2" type="ORF">FHX42_000680</name>
</gene>
<dbReference type="Proteomes" id="UP000569329">
    <property type="component" value="Unassembled WGS sequence"/>
</dbReference>
<feature type="domain" description="DUF4439" evidence="1">
    <location>
        <begin position="12"/>
        <end position="148"/>
    </location>
</feature>
<organism evidence="2 3">
    <name type="scientific">Halosaccharopolyspora lacisalsi</name>
    <dbReference type="NCBI Taxonomy" id="1000566"/>
    <lineage>
        <taxon>Bacteria</taxon>
        <taxon>Bacillati</taxon>
        <taxon>Actinomycetota</taxon>
        <taxon>Actinomycetes</taxon>
        <taxon>Pseudonocardiales</taxon>
        <taxon>Pseudonocardiaceae</taxon>
        <taxon>Halosaccharopolyspora</taxon>
    </lineage>
</organism>
<accession>A0A839DW03</accession>
<dbReference type="AlphaFoldDB" id="A0A839DW03"/>
<comment type="caution">
    <text evidence="2">The sequence shown here is derived from an EMBL/GenBank/DDBJ whole genome shotgun (WGS) entry which is preliminary data.</text>
</comment>
<reference evidence="2 3" key="1">
    <citation type="submission" date="2020-07" db="EMBL/GenBank/DDBJ databases">
        <title>Sequencing the genomes of 1000 actinobacteria strains.</title>
        <authorList>
            <person name="Klenk H.-P."/>
        </authorList>
    </citation>
    <scope>NUCLEOTIDE SEQUENCE [LARGE SCALE GENOMIC DNA]</scope>
    <source>
        <strain evidence="2 3">DSM 45975</strain>
    </source>
</reference>
<dbReference type="RefSeq" id="WP_182542676.1">
    <property type="nucleotide sequence ID" value="NZ_JACGWZ010000001.1"/>
</dbReference>
<protein>
    <recommendedName>
        <fullName evidence="1">DUF4439 domain-containing protein</fullName>
    </recommendedName>
</protein>
<dbReference type="InterPro" id="IPR012347">
    <property type="entry name" value="Ferritin-like"/>
</dbReference>
<proteinExistence type="predicted"/>